<protein>
    <submittedName>
        <fullName evidence="3">Uncharacterized protein</fullName>
    </submittedName>
</protein>
<evidence type="ECO:0000313" key="3">
    <source>
        <dbReference type="EMBL" id="EXX72252.1"/>
    </source>
</evidence>
<organism evidence="3 4">
    <name type="scientific">Rhizophagus irregularis (strain DAOM 197198w)</name>
    <name type="common">Glomus intraradices</name>
    <dbReference type="NCBI Taxonomy" id="1432141"/>
    <lineage>
        <taxon>Eukaryota</taxon>
        <taxon>Fungi</taxon>
        <taxon>Fungi incertae sedis</taxon>
        <taxon>Mucoromycota</taxon>
        <taxon>Glomeromycotina</taxon>
        <taxon>Glomeromycetes</taxon>
        <taxon>Glomerales</taxon>
        <taxon>Glomeraceae</taxon>
        <taxon>Rhizophagus</taxon>
    </lineage>
</organism>
<name>A0A015JRS0_RHIIW</name>
<feature type="signal peptide" evidence="2">
    <location>
        <begin position="1"/>
        <end position="22"/>
    </location>
</feature>
<keyword evidence="2" id="KW-0732">Signal</keyword>
<accession>A0A015JRS0</accession>
<dbReference type="HOGENOM" id="CLU_2672365_0_0_1"/>
<dbReference type="AlphaFoldDB" id="A0A015JRS0"/>
<feature type="region of interest" description="Disordered" evidence="1">
    <location>
        <begin position="27"/>
        <end position="54"/>
    </location>
</feature>
<keyword evidence="4" id="KW-1185">Reference proteome</keyword>
<feature type="chain" id="PRO_5001474187" evidence="2">
    <location>
        <begin position="23"/>
        <end position="78"/>
    </location>
</feature>
<gene>
    <name evidence="3" type="ORF">RirG_071080</name>
</gene>
<sequence length="78" mass="9261">MVQNKIFFILFFMILLIISVQSVQSPKNSTGEYRKYRGVGNREDARKGEDAGHVAHEKRRYKRKSFIKKREFINQLNV</sequence>
<evidence type="ECO:0000313" key="4">
    <source>
        <dbReference type="Proteomes" id="UP000022910"/>
    </source>
</evidence>
<reference evidence="3 4" key="1">
    <citation type="submission" date="2014-02" db="EMBL/GenBank/DDBJ databases">
        <title>Single nucleus genome sequencing reveals high similarity among nuclei of an endomycorrhizal fungus.</title>
        <authorList>
            <person name="Lin K."/>
            <person name="Geurts R."/>
            <person name="Zhang Z."/>
            <person name="Limpens E."/>
            <person name="Saunders D.G."/>
            <person name="Mu D."/>
            <person name="Pang E."/>
            <person name="Cao H."/>
            <person name="Cha H."/>
            <person name="Lin T."/>
            <person name="Zhou Q."/>
            <person name="Shang Y."/>
            <person name="Li Y."/>
            <person name="Ivanov S."/>
            <person name="Sharma T."/>
            <person name="Velzen R.V."/>
            <person name="Ruijter N.D."/>
            <person name="Aanen D.K."/>
            <person name="Win J."/>
            <person name="Kamoun S."/>
            <person name="Bisseling T."/>
            <person name="Huang S."/>
        </authorList>
    </citation>
    <scope>NUCLEOTIDE SEQUENCE [LARGE SCALE GENOMIC DNA]</scope>
    <source>
        <strain evidence="4">DAOM197198w</strain>
    </source>
</reference>
<dbReference type="Proteomes" id="UP000022910">
    <property type="component" value="Unassembled WGS sequence"/>
</dbReference>
<proteinExistence type="predicted"/>
<dbReference type="OrthoDB" id="2391660at2759"/>
<evidence type="ECO:0000256" key="1">
    <source>
        <dbReference type="SAM" id="MobiDB-lite"/>
    </source>
</evidence>
<feature type="compositionally biased region" description="Basic and acidic residues" evidence="1">
    <location>
        <begin position="32"/>
        <end position="54"/>
    </location>
</feature>
<dbReference type="EMBL" id="JEMT01015716">
    <property type="protein sequence ID" value="EXX72252.1"/>
    <property type="molecule type" value="Genomic_DNA"/>
</dbReference>
<dbReference type="SMR" id="A0A015JRS0"/>
<comment type="caution">
    <text evidence="3">The sequence shown here is derived from an EMBL/GenBank/DDBJ whole genome shotgun (WGS) entry which is preliminary data.</text>
</comment>
<evidence type="ECO:0000256" key="2">
    <source>
        <dbReference type="SAM" id="SignalP"/>
    </source>
</evidence>